<evidence type="ECO:0000256" key="2">
    <source>
        <dbReference type="ARBA" id="ARBA00004651"/>
    </source>
</evidence>
<comment type="similarity">
    <text evidence="3">In the N-terminal section; belongs to the phytochrome family.</text>
</comment>
<dbReference type="SUPFAM" id="SSF55874">
    <property type="entry name" value="ATPase domain of HSP90 chaperone/DNA topoisomerase II/histidine kinase"/>
    <property type="match status" value="1"/>
</dbReference>
<keyword evidence="6 14" id="KW-0597">Phosphoprotein</keyword>
<dbReference type="InterPro" id="IPR033479">
    <property type="entry name" value="dCache_1"/>
</dbReference>
<keyword evidence="9" id="KW-0418">Kinase</keyword>
<organism evidence="20 21">
    <name type="scientific">Leptolyngbya iicbica LK</name>
    <dbReference type="NCBI Taxonomy" id="2294035"/>
    <lineage>
        <taxon>Bacteria</taxon>
        <taxon>Bacillati</taxon>
        <taxon>Cyanobacteriota</taxon>
        <taxon>Cyanophyceae</taxon>
        <taxon>Leptolyngbyales</taxon>
        <taxon>Leptolyngbyaceae</taxon>
        <taxon>Leptolyngbya group</taxon>
        <taxon>Leptolyngbya</taxon>
        <taxon>Leptolyngbya iicbica</taxon>
    </lineage>
</organism>
<dbReference type="Pfam" id="PF02518">
    <property type="entry name" value="HATPase_c"/>
    <property type="match status" value="1"/>
</dbReference>
<dbReference type="InterPro" id="IPR003660">
    <property type="entry name" value="HAMP_dom"/>
</dbReference>
<keyword evidence="11" id="KW-0902">Two-component regulatory system</keyword>
<evidence type="ECO:0000256" key="4">
    <source>
        <dbReference type="ARBA" id="ARBA00012438"/>
    </source>
</evidence>
<comment type="subcellular location">
    <subcellularLocation>
        <location evidence="2">Cell membrane</location>
        <topology evidence="2">Multi-pass membrane protein</topology>
    </subcellularLocation>
</comment>
<protein>
    <recommendedName>
        <fullName evidence="13">Circadian input-output histidine kinase CikA</fullName>
        <ecNumber evidence="4">2.7.13.3</ecNumber>
    </recommendedName>
</protein>
<accession>A0A4Q7EMA2</accession>
<dbReference type="Gene3D" id="3.30.565.10">
    <property type="entry name" value="Histidine kinase-like ATPase, C-terminal domain"/>
    <property type="match status" value="1"/>
</dbReference>
<reference evidence="20 21" key="1">
    <citation type="submission" date="2018-11" db="EMBL/GenBank/DDBJ databases">
        <title>Whole genome sequencing of an environmental sample.</title>
        <authorList>
            <person name="Sarangi A.N."/>
            <person name="Singh D."/>
            <person name="Tripathy S."/>
        </authorList>
    </citation>
    <scope>NUCLEOTIDE SEQUENCE [LARGE SCALE GENOMIC DNA]</scope>
    <source>
        <strain evidence="20 21">Lakshadweep</strain>
    </source>
</reference>
<dbReference type="GO" id="GO:0009927">
    <property type="term" value="F:histidine phosphotransfer kinase activity"/>
    <property type="evidence" value="ECO:0007669"/>
    <property type="project" value="TreeGrafter"/>
</dbReference>
<dbReference type="CDD" id="cd06225">
    <property type="entry name" value="HAMP"/>
    <property type="match status" value="1"/>
</dbReference>
<evidence type="ECO:0000256" key="12">
    <source>
        <dbReference type="ARBA" id="ARBA00023136"/>
    </source>
</evidence>
<dbReference type="Gene3D" id="6.10.340.10">
    <property type="match status" value="1"/>
</dbReference>
<evidence type="ECO:0000256" key="11">
    <source>
        <dbReference type="ARBA" id="ARBA00023012"/>
    </source>
</evidence>
<dbReference type="InterPro" id="IPR011006">
    <property type="entry name" value="CheY-like_superfamily"/>
</dbReference>
<dbReference type="CDD" id="cd12913">
    <property type="entry name" value="PDC1_MCP_like"/>
    <property type="match status" value="1"/>
</dbReference>
<evidence type="ECO:0000256" key="1">
    <source>
        <dbReference type="ARBA" id="ARBA00000085"/>
    </source>
</evidence>
<dbReference type="Pfam" id="PF00672">
    <property type="entry name" value="HAMP"/>
    <property type="match status" value="1"/>
</dbReference>
<dbReference type="Gene3D" id="3.30.450.20">
    <property type="entry name" value="PAS domain"/>
    <property type="match status" value="1"/>
</dbReference>
<dbReference type="FunFam" id="3.30.565.10:FF:000010">
    <property type="entry name" value="Sensor histidine kinase RcsC"/>
    <property type="match status" value="1"/>
</dbReference>
<dbReference type="SMART" id="SM00448">
    <property type="entry name" value="REC"/>
    <property type="match status" value="1"/>
</dbReference>
<dbReference type="SMART" id="SM00304">
    <property type="entry name" value="HAMP"/>
    <property type="match status" value="1"/>
</dbReference>
<dbReference type="InterPro" id="IPR003661">
    <property type="entry name" value="HisK_dim/P_dom"/>
</dbReference>
<dbReference type="PRINTS" id="PR00344">
    <property type="entry name" value="BCTRLSENSOR"/>
</dbReference>
<dbReference type="FunFam" id="1.10.287.130:FF:000145">
    <property type="entry name" value="Sensory transduction histidine kinase"/>
    <property type="match status" value="1"/>
</dbReference>
<sequence length="849" mass="94834">MLSSPFLVLFGGYQTLRLFSFTARWSMFAFPFHRRLTRFSLLWVITVPFLVQTILTIAFIGYYSLRTSQKAIDDLAQRLMEDMGDHAQQEIERRLTLPNRINESNRVAILSQELNWTDPDQMARHFLSQSYGFQELDFIYFANATGGTVLAGQQVPGQWIIRQNQPFEAGPYYTYRADAQGARLPAINMQTYDARTRPWYQAARRERQAVWSPIYLFSSRQTLGISASLPVFTPEGRLLGILASDLSLENLNQFLQTLTSVDYETATTVYLMERSGDLIASSTDAPTFDISETNEVQRIPAVESQDELIRHSSQQLQALNPETLPLGHHRLRLNQTAHYFQVNRLQDDQGLDWVMVLVVPEAEFTQQVKESFKITIILFGFAGVASIGFGWLLYRGLLSPITRLCHEAHALTQGNWDFPITSEGSREFEQLSQAFQIMRQQAKDLNEANQELAQATRLKDEFLANMSHELRTPLNAILGMTEGLQEEIFGDVNEQQLKALGTVEKSADHLLALINDILDVAKIESGSITLEYSDVSVQHLCLSSLTFVKPQALKKSIRLQTDIPPDLPDICVDEIRIRQALLNLLTNAVKFTPEGGTVTLRAAMVALTDADASRPTHLRIAIADTGIGIAPENISKLFQPFVQVDSALNRKYEGTGLGLALVQKIVGLHGGQIGVTSELEKGSCFTMDLPYQPDVVIDRLAADSFRAQDSELTHPHEITLTTAPSTLILLAEDNAANVATLSSYLTAKGYCLLCTDNGQEAIDLALFHHPDVIVMDIQMPVMDGLTAIEEIRQQPSLREVPIIALTALAMAGDQERCLGIGADEYLSKPIQLRQLERVIRKLLAGRQSP</sequence>
<dbReference type="SUPFAM" id="SSF158472">
    <property type="entry name" value="HAMP domain-like"/>
    <property type="match status" value="1"/>
</dbReference>
<comment type="catalytic activity">
    <reaction evidence="1">
        <text>ATP + protein L-histidine = ADP + protein N-phospho-L-histidine.</text>
        <dbReference type="EC" id="2.7.13.3"/>
    </reaction>
</comment>
<dbReference type="SUPFAM" id="SSF52172">
    <property type="entry name" value="CheY-like"/>
    <property type="match status" value="1"/>
</dbReference>
<dbReference type="InterPro" id="IPR001789">
    <property type="entry name" value="Sig_transdc_resp-reg_receiver"/>
</dbReference>
<dbReference type="EMBL" id="QVFV01000001">
    <property type="protein sequence ID" value="RZM82939.1"/>
    <property type="molecule type" value="Genomic_DNA"/>
</dbReference>
<evidence type="ECO:0000259" key="18">
    <source>
        <dbReference type="PROSITE" id="PS50110"/>
    </source>
</evidence>
<dbReference type="GO" id="GO:0005886">
    <property type="term" value="C:plasma membrane"/>
    <property type="evidence" value="ECO:0007669"/>
    <property type="project" value="UniProtKB-SubCell"/>
</dbReference>
<dbReference type="InterPro" id="IPR036097">
    <property type="entry name" value="HisK_dim/P_sf"/>
</dbReference>
<evidence type="ECO:0000256" key="10">
    <source>
        <dbReference type="ARBA" id="ARBA00022989"/>
    </source>
</evidence>
<feature type="domain" description="Response regulatory" evidence="18">
    <location>
        <begin position="727"/>
        <end position="843"/>
    </location>
</feature>
<dbReference type="PROSITE" id="PS50885">
    <property type="entry name" value="HAMP"/>
    <property type="match status" value="1"/>
</dbReference>
<evidence type="ECO:0000256" key="8">
    <source>
        <dbReference type="ARBA" id="ARBA00022692"/>
    </source>
</evidence>
<keyword evidence="15" id="KW-0175">Coiled coil</keyword>
<dbReference type="CDD" id="cd00082">
    <property type="entry name" value="HisKA"/>
    <property type="match status" value="1"/>
</dbReference>
<dbReference type="SUPFAM" id="SSF47384">
    <property type="entry name" value="Homodimeric domain of signal transducing histidine kinase"/>
    <property type="match status" value="1"/>
</dbReference>
<dbReference type="CDD" id="cd17546">
    <property type="entry name" value="REC_hyHK_CKI1_RcsC-like"/>
    <property type="match status" value="1"/>
</dbReference>
<evidence type="ECO:0000256" key="13">
    <source>
        <dbReference type="ARBA" id="ARBA00074306"/>
    </source>
</evidence>
<evidence type="ECO:0000259" key="19">
    <source>
        <dbReference type="PROSITE" id="PS50885"/>
    </source>
</evidence>
<dbReference type="PANTHER" id="PTHR43047">
    <property type="entry name" value="TWO-COMPONENT HISTIDINE PROTEIN KINASE"/>
    <property type="match status" value="1"/>
</dbReference>
<dbReference type="InterPro" id="IPR005467">
    <property type="entry name" value="His_kinase_dom"/>
</dbReference>
<evidence type="ECO:0000256" key="16">
    <source>
        <dbReference type="SAM" id="Phobius"/>
    </source>
</evidence>
<feature type="domain" description="HAMP" evidence="19">
    <location>
        <begin position="395"/>
        <end position="447"/>
    </location>
</feature>
<dbReference type="OrthoDB" id="9809348at2"/>
<name>A0A4Q7EMA2_9CYAN</name>
<feature type="modified residue" description="4-aspartylphosphate" evidence="14">
    <location>
        <position position="776"/>
    </location>
</feature>
<evidence type="ECO:0000256" key="9">
    <source>
        <dbReference type="ARBA" id="ARBA00022777"/>
    </source>
</evidence>
<evidence type="ECO:0000256" key="3">
    <source>
        <dbReference type="ARBA" id="ARBA00006402"/>
    </source>
</evidence>
<evidence type="ECO:0000256" key="14">
    <source>
        <dbReference type="PROSITE-ProRule" id="PRU00169"/>
    </source>
</evidence>
<dbReference type="SMART" id="SM00388">
    <property type="entry name" value="HisKA"/>
    <property type="match status" value="1"/>
</dbReference>
<dbReference type="Proteomes" id="UP000292459">
    <property type="component" value="Unassembled WGS sequence"/>
</dbReference>
<dbReference type="GO" id="GO:0000155">
    <property type="term" value="F:phosphorelay sensor kinase activity"/>
    <property type="evidence" value="ECO:0007669"/>
    <property type="project" value="InterPro"/>
</dbReference>
<dbReference type="InterPro" id="IPR003594">
    <property type="entry name" value="HATPase_dom"/>
</dbReference>
<dbReference type="EC" id="2.7.13.3" evidence="4"/>
<evidence type="ECO:0000256" key="7">
    <source>
        <dbReference type="ARBA" id="ARBA00022679"/>
    </source>
</evidence>
<evidence type="ECO:0000313" key="20">
    <source>
        <dbReference type="EMBL" id="RZM82939.1"/>
    </source>
</evidence>
<evidence type="ECO:0000313" key="21">
    <source>
        <dbReference type="Proteomes" id="UP000292459"/>
    </source>
</evidence>
<gene>
    <name evidence="20" type="ORF">DYY88_07010</name>
</gene>
<evidence type="ECO:0000256" key="6">
    <source>
        <dbReference type="ARBA" id="ARBA00022553"/>
    </source>
</evidence>
<comment type="caution">
    <text evidence="20">The sequence shown here is derived from an EMBL/GenBank/DDBJ whole genome shotgun (WGS) entry which is preliminary data.</text>
</comment>
<dbReference type="PANTHER" id="PTHR43047:SF63">
    <property type="entry name" value="HISTIDINE KINASE"/>
    <property type="match status" value="1"/>
</dbReference>
<feature type="coiled-coil region" evidence="15">
    <location>
        <begin position="428"/>
        <end position="465"/>
    </location>
</feature>
<proteinExistence type="inferred from homology"/>
<keyword evidence="21" id="KW-1185">Reference proteome</keyword>
<feature type="transmembrane region" description="Helical" evidence="16">
    <location>
        <begin position="374"/>
        <end position="394"/>
    </location>
</feature>
<keyword evidence="5" id="KW-1003">Cell membrane</keyword>
<dbReference type="Pfam" id="PF00072">
    <property type="entry name" value="Response_reg"/>
    <property type="match status" value="1"/>
</dbReference>
<dbReference type="SMART" id="SM00387">
    <property type="entry name" value="HATPase_c"/>
    <property type="match status" value="1"/>
</dbReference>
<dbReference type="PROSITE" id="PS50110">
    <property type="entry name" value="RESPONSE_REGULATORY"/>
    <property type="match status" value="1"/>
</dbReference>
<dbReference type="AlphaFoldDB" id="A0A4Q7EMA2"/>
<dbReference type="CDD" id="cd16922">
    <property type="entry name" value="HATPase_EvgS-ArcB-TorS-like"/>
    <property type="match status" value="1"/>
</dbReference>
<dbReference type="InterPro" id="IPR036890">
    <property type="entry name" value="HATPase_C_sf"/>
</dbReference>
<evidence type="ECO:0000256" key="15">
    <source>
        <dbReference type="SAM" id="Coils"/>
    </source>
</evidence>
<dbReference type="PROSITE" id="PS50109">
    <property type="entry name" value="HIS_KIN"/>
    <property type="match status" value="1"/>
</dbReference>
<dbReference type="Gene3D" id="1.10.287.130">
    <property type="match status" value="1"/>
</dbReference>
<dbReference type="Pfam" id="PF02743">
    <property type="entry name" value="dCache_1"/>
    <property type="match status" value="1"/>
</dbReference>
<keyword evidence="12 16" id="KW-0472">Membrane</keyword>
<feature type="domain" description="Histidine kinase" evidence="17">
    <location>
        <begin position="465"/>
        <end position="693"/>
    </location>
</feature>
<evidence type="ECO:0000259" key="17">
    <source>
        <dbReference type="PROSITE" id="PS50109"/>
    </source>
</evidence>
<keyword evidence="8 16" id="KW-0812">Transmembrane</keyword>
<dbReference type="Gene3D" id="3.40.50.2300">
    <property type="match status" value="1"/>
</dbReference>
<feature type="transmembrane region" description="Helical" evidence="16">
    <location>
        <begin position="39"/>
        <end position="63"/>
    </location>
</feature>
<keyword evidence="7" id="KW-0808">Transferase</keyword>
<dbReference type="InterPro" id="IPR004358">
    <property type="entry name" value="Sig_transdc_His_kin-like_C"/>
</dbReference>
<dbReference type="Pfam" id="PF00512">
    <property type="entry name" value="HisKA"/>
    <property type="match status" value="1"/>
</dbReference>
<keyword evidence="10 16" id="KW-1133">Transmembrane helix</keyword>
<evidence type="ECO:0000256" key="5">
    <source>
        <dbReference type="ARBA" id="ARBA00022475"/>
    </source>
</evidence>